<dbReference type="SUPFAM" id="SSF46785">
    <property type="entry name" value="Winged helix' DNA-binding domain"/>
    <property type="match status" value="1"/>
</dbReference>
<evidence type="ECO:0000313" key="6">
    <source>
        <dbReference type="Proteomes" id="UP000295601"/>
    </source>
</evidence>
<dbReference type="InterPro" id="IPR011991">
    <property type="entry name" value="ArsR-like_HTH"/>
</dbReference>
<accession>A0A4R6S4B4</accession>
<gene>
    <name evidence="5" type="ORF">EDF62_0989</name>
</gene>
<name>A0A4R6S4B4_9MICO</name>
<dbReference type="InterPro" id="IPR036390">
    <property type="entry name" value="WH_DNA-bd_sf"/>
</dbReference>
<dbReference type="GO" id="GO:0043565">
    <property type="term" value="F:sequence-specific DNA binding"/>
    <property type="evidence" value="ECO:0007669"/>
    <property type="project" value="InterPro"/>
</dbReference>
<dbReference type="InterPro" id="IPR000485">
    <property type="entry name" value="AsnC-type_HTH_dom"/>
</dbReference>
<dbReference type="PROSITE" id="PS00519">
    <property type="entry name" value="HTH_ASNC_1"/>
    <property type="match status" value="1"/>
</dbReference>
<proteinExistence type="predicted"/>
<keyword evidence="2" id="KW-0238">DNA-binding</keyword>
<dbReference type="InterPro" id="IPR011008">
    <property type="entry name" value="Dimeric_a/b-barrel"/>
</dbReference>
<keyword evidence="6" id="KW-1185">Reference proteome</keyword>
<dbReference type="AlphaFoldDB" id="A0A4R6S4B4"/>
<organism evidence="5 6">
    <name type="scientific">Leucobacter luti</name>
    <dbReference type="NCBI Taxonomy" id="340320"/>
    <lineage>
        <taxon>Bacteria</taxon>
        <taxon>Bacillati</taxon>
        <taxon>Actinomycetota</taxon>
        <taxon>Actinomycetes</taxon>
        <taxon>Micrococcales</taxon>
        <taxon>Microbacteriaceae</taxon>
        <taxon>Leucobacter</taxon>
    </lineage>
</organism>
<dbReference type="Gene3D" id="3.30.70.920">
    <property type="match status" value="1"/>
</dbReference>
<keyword evidence="3" id="KW-0804">Transcription</keyword>
<dbReference type="PRINTS" id="PR00033">
    <property type="entry name" value="HTHASNC"/>
</dbReference>
<dbReference type="Gene3D" id="1.10.10.10">
    <property type="entry name" value="Winged helix-like DNA-binding domain superfamily/Winged helix DNA-binding domain"/>
    <property type="match status" value="1"/>
</dbReference>
<evidence type="ECO:0000256" key="3">
    <source>
        <dbReference type="ARBA" id="ARBA00023163"/>
    </source>
</evidence>
<evidence type="ECO:0000256" key="2">
    <source>
        <dbReference type="ARBA" id="ARBA00023125"/>
    </source>
</evidence>
<dbReference type="PANTHER" id="PTHR30154">
    <property type="entry name" value="LEUCINE-RESPONSIVE REGULATORY PROTEIN"/>
    <property type="match status" value="1"/>
</dbReference>
<keyword evidence="1" id="KW-0805">Transcription regulation</keyword>
<dbReference type="InterPro" id="IPR019887">
    <property type="entry name" value="Tscrpt_reg_AsnC/Lrp_C"/>
</dbReference>
<reference evidence="5 6" key="1">
    <citation type="submission" date="2019-03" db="EMBL/GenBank/DDBJ databases">
        <title>Genomic analyses of the natural microbiome of Caenorhabditis elegans.</title>
        <authorList>
            <person name="Samuel B."/>
        </authorList>
    </citation>
    <scope>NUCLEOTIDE SEQUENCE [LARGE SCALE GENOMIC DNA]</scope>
    <source>
        <strain evidence="5 6">JUb18</strain>
    </source>
</reference>
<dbReference type="PANTHER" id="PTHR30154:SF34">
    <property type="entry name" value="TRANSCRIPTIONAL REGULATOR AZLB"/>
    <property type="match status" value="1"/>
</dbReference>
<dbReference type="Pfam" id="PF01037">
    <property type="entry name" value="AsnC_trans_reg"/>
    <property type="match status" value="1"/>
</dbReference>
<sequence>MCMRKGALFCEIAQYRCMDGLDRAIVDELVRDGRVTNVELAARIGLTPGPCLRRVQRLEADGVIRGYHAEVDPGAVGRGFEVILHVDLVTQEASVVTSFEREAAALHEVSEFKRLFGTPDYFLRIAVADLAGYEEFLTGRIMSIHGVGKVSSHFAMKNIKG</sequence>
<dbReference type="EMBL" id="SNYA01000002">
    <property type="protein sequence ID" value="TDP94569.1"/>
    <property type="molecule type" value="Genomic_DNA"/>
</dbReference>
<comment type="caution">
    <text evidence="5">The sequence shown here is derived from an EMBL/GenBank/DDBJ whole genome shotgun (WGS) entry which is preliminary data.</text>
</comment>
<evidence type="ECO:0000256" key="1">
    <source>
        <dbReference type="ARBA" id="ARBA00023015"/>
    </source>
</evidence>
<evidence type="ECO:0000259" key="4">
    <source>
        <dbReference type="PROSITE" id="PS50956"/>
    </source>
</evidence>
<feature type="domain" description="HTH asnC-type" evidence="4">
    <location>
        <begin position="18"/>
        <end position="79"/>
    </location>
</feature>
<dbReference type="InterPro" id="IPR019885">
    <property type="entry name" value="Tscrpt_reg_HTH_AsnC-type_CS"/>
</dbReference>
<dbReference type="PROSITE" id="PS50956">
    <property type="entry name" value="HTH_ASNC_2"/>
    <property type="match status" value="1"/>
</dbReference>
<dbReference type="Proteomes" id="UP000295601">
    <property type="component" value="Unassembled WGS sequence"/>
</dbReference>
<evidence type="ECO:0000313" key="5">
    <source>
        <dbReference type="EMBL" id="TDP94569.1"/>
    </source>
</evidence>
<dbReference type="GO" id="GO:0005829">
    <property type="term" value="C:cytosol"/>
    <property type="evidence" value="ECO:0007669"/>
    <property type="project" value="TreeGrafter"/>
</dbReference>
<dbReference type="SMART" id="SM00344">
    <property type="entry name" value="HTH_ASNC"/>
    <property type="match status" value="1"/>
</dbReference>
<dbReference type="Pfam" id="PF13412">
    <property type="entry name" value="HTH_24"/>
    <property type="match status" value="1"/>
</dbReference>
<dbReference type="CDD" id="cd00090">
    <property type="entry name" value="HTH_ARSR"/>
    <property type="match status" value="1"/>
</dbReference>
<dbReference type="GO" id="GO:0043200">
    <property type="term" value="P:response to amino acid"/>
    <property type="evidence" value="ECO:0007669"/>
    <property type="project" value="TreeGrafter"/>
</dbReference>
<dbReference type="SUPFAM" id="SSF54909">
    <property type="entry name" value="Dimeric alpha+beta barrel"/>
    <property type="match status" value="1"/>
</dbReference>
<dbReference type="InterPro" id="IPR036388">
    <property type="entry name" value="WH-like_DNA-bd_sf"/>
</dbReference>
<protein>
    <submittedName>
        <fullName evidence="5">AsnC family transcriptional regulator</fullName>
    </submittedName>
</protein>
<dbReference type="InterPro" id="IPR019888">
    <property type="entry name" value="Tscrpt_reg_AsnC-like"/>
</dbReference>